<dbReference type="InterPro" id="IPR025874">
    <property type="entry name" value="DZR"/>
</dbReference>
<sequence length="399" mass="46251">MIRCPYCAKYINEDDEFCRFCGQSLQEKKLVCPVCGEHLNLTMQTCPSCGQELKSLLLVDKHLKYQRAVRRKIMIFSLIFILLAAGITSYVFFRQRELNNYNLQVSYYIQTVNNTNKILAAMFIKDKNLTPEECRKQLQIQAKNIDEINKKNAALLVPQEYNKLAADMKQLLINENNLIQQLLTIVNTPVKNSIDADANKVKNNIKEIKRLAATIAVAEQKITIDNNFLAINDNVLAWVKKLRNDYEQNNKQFTNMAQFLAAIETDVQEYEIIKERLPDILSNLRKGGYTWAEYFSELDKAEAKRTELQGAVDNITANVPEGAVLRQSLHNVLSISLQYVRAARQAARIEFEDNDYKEAKPYYDKAEIIHQREEDVYKSFIKQYDDEKKNQEKLQILVK</sequence>
<protein>
    <submittedName>
        <fullName evidence="3">Putative nucleic acid-binding Zn ribbon protein</fullName>
    </submittedName>
</protein>
<keyword evidence="1" id="KW-0812">Transmembrane</keyword>
<keyword evidence="1" id="KW-1133">Transmembrane helix</keyword>
<evidence type="ECO:0000313" key="3">
    <source>
        <dbReference type="EMBL" id="MBB5335856.1"/>
    </source>
</evidence>
<accession>A0A840UFI6</accession>
<proteinExistence type="predicted"/>
<feature type="transmembrane region" description="Helical" evidence="1">
    <location>
        <begin position="73"/>
        <end position="93"/>
    </location>
</feature>
<comment type="caution">
    <text evidence="3">The sequence shown here is derived from an EMBL/GenBank/DDBJ whole genome shotgun (WGS) entry which is preliminary data.</text>
</comment>
<reference evidence="3 4" key="1">
    <citation type="submission" date="2020-08" db="EMBL/GenBank/DDBJ databases">
        <title>Genomic Encyclopedia of Type Strains, Phase IV (KMG-IV): sequencing the most valuable type-strain genomes for metagenomic binning, comparative biology and taxonomic classification.</title>
        <authorList>
            <person name="Goeker M."/>
        </authorList>
    </citation>
    <scope>NUCLEOTIDE SEQUENCE [LARGE SCALE GENOMIC DNA]</scope>
    <source>
        <strain evidence="3 4">DSM 24661</strain>
    </source>
</reference>
<gene>
    <name evidence="3" type="ORF">HNR32_000990</name>
</gene>
<name>A0A840UFI6_9FIRM</name>
<evidence type="ECO:0000256" key="1">
    <source>
        <dbReference type="SAM" id="Phobius"/>
    </source>
</evidence>
<evidence type="ECO:0000259" key="2">
    <source>
        <dbReference type="Pfam" id="PF12773"/>
    </source>
</evidence>
<dbReference type="EMBL" id="JACHFH010000009">
    <property type="protein sequence ID" value="MBB5335856.1"/>
    <property type="molecule type" value="Genomic_DNA"/>
</dbReference>
<dbReference type="RefSeq" id="WP_183860241.1">
    <property type="nucleotide sequence ID" value="NZ_JACHFH010000009.1"/>
</dbReference>
<dbReference type="AlphaFoldDB" id="A0A840UFI6"/>
<organism evidence="3 4">
    <name type="scientific">Pectinatus brassicae</name>
    <dbReference type="NCBI Taxonomy" id="862415"/>
    <lineage>
        <taxon>Bacteria</taxon>
        <taxon>Bacillati</taxon>
        <taxon>Bacillota</taxon>
        <taxon>Negativicutes</taxon>
        <taxon>Selenomonadales</taxon>
        <taxon>Selenomonadaceae</taxon>
        <taxon>Pectinatus</taxon>
    </lineage>
</organism>
<dbReference type="Pfam" id="PF12773">
    <property type="entry name" value="DZR"/>
    <property type="match status" value="1"/>
</dbReference>
<keyword evidence="1" id="KW-0472">Membrane</keyword>
<keyword evidence="4" id="KW-1185">Reference proteome</keyword>
<dbReference type="Proteomes" id="UP000559117">
    <property type="component" value="Unassembled WGS sequence"/>
</dbReference>
<feature type="domain" description="DZANK-type" evidence="2">
    <location>
        <begin position="4"/>
        <end position="50"/>
    </location>
</feature>
<evidence type="ECO:0000313" key="4">
    <source>
        <dbReference type="Proteomes" id="UP000559117"/>
    </source>
</evidence>